<proteinExistence type="predicted"/>
<dbReference type="Proteomes" id="UP000326169">
    <property type="component" value="Unassembled WGS sequence"/>
</dbReference>
<evidence type="ECO:0000256" key="1">
    <source>
        <dbReference type="SAM" id="Phobius"/>
    </source>
</evidence>
<sequence length="133" mass="14966">MAKNGLYGYIGVVVSFGILIGQLPAEAQPPTVLSASHIISRYRSMVEESEQPELHKRMLLLSAQNDLKSIVEDVGDTCQALASGGLTWRQRQAIQEESLRQDLTLDPQMREILRADQSIRNNLVKQMCPQYIR</sequence>
<feature type="transmembrane region" description="Helical" evidence="1">
    <location>
        <begin position="6"/>
        <end position="25"/>
    </location>
</feature>
<name>A0A5M3T1N3_LIMPL</name>
<keyword evidence="1" id="KW-0472">Membrane</keyword>
<dbReference type="EMBL" id="BIMW01000074">
    <property type="protein sequence ID" value="GCE93484.1"/>
    <property type="molecule type" value="Genomic_DNA"/>
</dbReference>
<gene>
    <name evidence="2" type="ORF">NIES46_15340</name>
</gene>
<keyword evidence="3" id="KW-1185">Reference proteome</keyword>
<keyword evidence="1" id="KW-1133">Transmembrane helix</keyword>
<protein>
    <recommendedName>
        <fullName evidence="4">DUF4168 domain-containing protein</fullName>
    </recommendedName>
</protein>
<evidence type="ECO:0000313" key="2">
    <source>
        <dbReference type="EMBL" id="GCE93484.1"/>
    </source>
</evidence>
<comment type="caution">
    <text evidence="2">The sequence shown here is derived from an EMBL/GenBank/DDBJ whole genome shotgun (WGS) entry which is preliminary data.</text>
</comment>
<evidence type="ECO:0008006" key="4">
    <source>
        <dbReference type="Google" id="ProtNLM"/>
    </source>
</evidence>
<evidence type="ECO:0000313" key="3">
    <source>
        <dbReference type="Proteomes" id="UP000326169"/>
    </source>
</evidence>
<reference evidence="2 3" key="1">
    <citation type="journal article" date="2019" name="J Genomics">
        <title>The Draft Genome of a Hydrogen-producing Cyanobacterium, Arthrospira platensis NIES-46.</title>
        <authorList>
            <person name="Suzuki S."/>
            <person name="Yamaguchi H."/>
            <person name="Kawachi M."/>
        </authorList>
    </citation>
    <scope>NUCLEOTIDE SEQUENCE [LARGE SCALE GENOMIC DNA]</scope>
    <source>
        <strain evidence="2 3">NIES-46</strain>
    </source>
</reference>
<accession>A0A5M3T1N3</accession>
<organism evidence="2 3">
    <name type="scientific">Limnospira platensis NIES-46</name>
    <dbReference type="NCBI Taxonomy" id="1236695"/>
    <lineage>
        <taxon>Bacteria</taxon>
        <taxon>Bacillati</taxon>
        <taxon>Cyanobacteriota</taxon>
        <taxon>Cyanophyceae</taxon>
        <taxon>Oscillatoriophycideae</taxon>
        <taxon>Oscillatoriales</taxon>
        <taxon>Sirenicapillariaceae</taxon>
        <taxon>Limnospira</taxon>
    </lineage>
</organism>
<keyword evidence="1" id="KW-0812">Transmembrane</keyword>